<evidence type="ECO:0000313" key="1">
    <source>
        <dbReference type="EMBL" id="ACF43162.1"/>
    </source>
</evidence>
<proteinExistence type="predicted"/>
<dbReference type="HOGENOM" id="CLU_3366428_0_0_10"/>
<evidence type="ECO:0000313" key="2">
    <source>
        <dbReference type="Proteomes" id="UP000002724"/>
    </source>
</evidence>
<dbReference type="AlphaFoldDB" id="B4SF15"/>
<dbReference type="KEGG" id="pph:Ppha_0874"/>
<accession>B4SF15</accession>
<protein>
    <submittedName>
        <fullName evidence="1">Uncharacterized protein</fullName>
    </submittedName>
</protein>
<name>B4SF15_PELPB</name>
<gene>
    <name evidence="1" type="ordered locus">Ppha_0874</name>
</gene>
<keyword evidence="2" id="KW-1185">Reference proteome</keyword>
<dbReference type="Proteomes" id="UP000002724">
    <property type="component" value="Chromosome"/>
</dbReference>
<organism evidence="1 2">
    <name type="scientific">Pelodictyon phaeoclathratiforme (strain DSM 5477 / BU-1)</name>
    <dbReference type="NCBI Taxonomy" id="324925"/>
    <lineage>
        <taxon>Bacteria</taxon>
        <taxon>Pseudomonadati</taxon>
        <taxon>Chlorobiota</taxon>
        <taxon>Chlorobiia</taxon>
        <taxon>Chlorobiales</taxon>
        <taxon>Chlorobiaceae</taxon>
        <taxon>Chlorobium/Pelodictyon group</taxon>
        <taxon>Pelodictyon</taxon>
    </lineage>
</organism>
<sequence>MLPGFPVFLDQVGVAELWARMDCCFVEQLLNDILP</sequence>
<dbReference type="EMBL" id="CP001110">
    <property type="protein sequence ID" value="ACF43162.1"/>
    <property type="molecule type" value="Genomic_DNA"/>
</dbReference>
<reference evidence="1 2" key="1">
    <citation type="submission" date="2008-06" db="EMBL/GenBank/DDBJ databases">
        <title>Complete sequence of Pelodictyon phaeoclathratiforme BU-1.</title>
        <authorList>
            <consortium name="US DOE Joint Genome Institute"/>
            <person name="Lucas S."/>
            <person name="Copeland A."/>
            <person name="Lapidus A."/>
            <person name="Glavina del Rio T."/>
            <person name="Dalin E."/>
            <person name="Tice H."/>
            <person name="Bruce D."/>
            <person name="Goodwin L."/>
            <person name="Pitluck S."/>
            <person name="Schmutz J."/>
            <person name="Larimer F."/>
            <person name="Land M."/>
            <person name="Hauser L."/>
            <person name="Kyrpides N."/>
            <person name="Mikhailova N."/>
            <person name="Liu Z."/>
            <person name="Li T."/>
            <person name="Zhao F."/>
            <person name="Overmann J."/>
            <person name="Bryant D.A."/>
            <person name="Richardson P."/>
        </authorList>
    </citation>
    <scope>NUCLEOTIDE SEQUENCE [LARGE SCALE GENOMIC DNA]</scope>
    <source>
        <strain evidence="2">DSM 5477 / BU-1</strain>
    </source>
</reference>